<dbReference type="Gene3D" id="3.30.160.60">
    <property type="entry name" value="Classic Zinc Finger"/>
    <property type="match status" value="1"/>
</dbReference>
<keyword evidence="5" id="KW-1185">Reference proteome</keyword>
<dbReference type="PANTHER" id="PTHR16516">
    <property type="entry name" value="AGAP007109-PA"/>
    <property type="match status" value="1"/>
</dbReference>
<evidence type="ECO:0000259" key="4">
    <source>
        <dbReference type="PROSITE" id="PS50157"/>
    </source>
</evidence>
<dbReference type="GO" id="GO:0008270">
    <property type="term" value="F:zinc ion binding"/>
    <property type="evidence" value="ECO:0007669"/>
    <property type="project" value="UniProtKB-KW"/>
</dbReference>
<evidence type="ECO:0000313" key="6">
    <source>
        <dbReference type="RefSeq" id="XP_022319227.1"/>
    </source>
</evidence>
<sequence>MLVYTSTDLDYGVIFGPIVVQSSLLNPRNLIGLLTEEKRNKANDTFISLDLLEISGRNPTLDWLVCIPSAQNETEQNMEAYSKDGEVFYRTLRIIRSGEPLFVWYSKDFCQLLHIHSPKRYTGREQEQLICTSCGEVFQFDFSFMAHKRFKCEEFPHSESKEMEKKTKDELDTMRSKLQEIQSILNAEKALLSSETISKTNKRPFTERETVQSDQSYKLRIISGQTVTGSMSDASAFRKVELQKKVLPLCSSPCSGKYFEMSEPKDLNLCLQGAGFQGQPMHSMSSKDSLNTRKHYTLSQSDSQEVSSSSRSAAVSDPWRRYFLAERLNAGIPFMKSSNPMVEKILHNTSPVSVTSPMNAMILSQNWCAKCNASFRMTSDLVYHMRSHHKRDFDPVKKKRDDKLRCNICQETFRERHHLTRHMTSHA</sequence>
<keyword evidence="3" id="KW-0863">Zinc-finger</keyword>
<dbReference type="InterPro" id="IPR001214">
    <property type="entry name" value="SET_dom"/>
</dbReference>
<organism evidence="5 6">
    <name type="scientific">Crassostrea virginica</name>
    <name type="common">Eastern oyster</name>
    <dbReference type="NCBI Taxonomy" id="6565"/>
    <lineage>
        <taxon>Eukaryota</taxon>
        <taxon>Metazoa</taxon>
        <taxon>Spiralia</taxon>
        <taxon>Lophotrochozoa</taxon>
        <taxon>Mollusca</taxon>
        <taxon>Bivalvia</taxon>
        <taxon>Autobranchia</taxon>
        <taxon>Pteriomorphia</taxon>
        <taxon>Ostreida</taxon>
        <taxon>Ostreoidea</taxon>
        <taxon>Ostreidae</taxon>
        <taxon>Crassostrea</taxon>
    </lineage>
</organism>
<dbReference type="Gene3D" id="2.170.270.10">
    <property type="entry name" value="SET domain"/>
    <property type="match status" value="1"/>
</dbReference>
<dbReference type="InterPro" id="IPR013087">
    <property type="entry name" value="Znf_C2H2_type"/>
</dbReference>
<dbReference type="PROSITE" id="PS00028">
    <property type="entry name" value="ZINC_FINGER_C2H2_1"/>
    <property type="match status" value="1"/>
</dbReference>
<dbReference type="GO" id="GO:0005634">
    <property type="term" value="C:nucleus"/>
    <property type="evidence" value="ECO:0007669"/>
    <property type="project" value="UniProtKB-SubCell"/>
</dbReference>
<dbReference type="OrthoDB" id="5814089at2759"/>
<gene>
    <name evidence="6" type="primary">LOC111122001</name>
</gene>
<evidence type="ECO:0000256" key="2">
    <source>
        <dbReference type="ARBA" id="ARBA00023242"/>
    </source>
</evidence>
<name>A0A8B8CTP5_CRAVI</name>
<dbReference type="PANTHER" id="PTHR16516:SF4">
    <property type="entry name" value="C2H2-TYPE DOMAIN-CONTAINING PROTEIN"/>
    <property type="match status" value="1"/>
</dbReference>
<dbReference type="GO" id="GO:0006355">
    <property type="term" value="P:regulation of DNA-templated transcription"/>
    <property type="evidence" value="ECO:0007669"/>
    <property type="project" value="TreeGrafter"/>
</dbReference>
<keyword evidence="2" id="KW-0539">Nucleus</keyword>
<feature type="domain" description="C2H2-type" evidence="4">
    <location>
        <begin position="129"/>
        <end position="162"/>
    </location>
</feature>
<dbReference type="InterPro" id="IPR036236">
    <property type="entry name" value="Znf_C2H2_sf"/>
</dbReference>
<protein>
    <submittedName>
        <fullName evidence="6">PR domain zinc finger protein 8-like</fullName>
    </submittedName>
</protein>
<dbReference type="Pfam" id="PF21549">
    <property type="entry name" value="PRDM2_PR"/>
    <property type="match status" value="1"/>
</dbReference>
<reference evidence="6" key="1">
    <citation type="submission" date="2025-08" db="UniProtKB">
        <authorList>
            <consortium name="RefSeq"/>
        </authorList>
    </citation>
    <scope>IDENTIFICATION</scope>
    <source>
        <tissue evidence="6">Whole sample</tissue>
    </source>
</reference>
<dbReference type="Pfam" id="PF00096">
    <property type="entry name" value="zf-C2H2"/>
    <property type="match status" value="1"/>
</dbReference>
<dbReference type="InterPro" id="IPR046341">
    <property type="entry name" value="SET_dom_sf"/>
</dbReference>
<keyword evidence="3" id="KW-0862">Zinc</keyword>
<keyword evidence="3" id="KW-0479">Metal-binding</keyword>
<dbReference type="GeneID" id="111122001"/>
<dbReference type="PROSITE" id="PS50157">
    <property type="entry name" value="ZINC_FINGER_C2H2_2"/>
    <property type="match status" value="3"/>
</dbReference>
<dbReference type="SMART" id="SM00355">
    <property type="entry name" value="ZnF_C2H2"/>
    <property type="match status" value="2"/>
</dbReference>
<dbReference type="InterPro" id="IPR052296">
    <property type="entry name" value="TR-Histone_Methyltrans"/>
</dbReference>
<evidence type="ECO:0000256" key="3">
    <source>
        <dbReference type="PROSITE-ProRule" id="PRU00042"/>
    </source>
</evidence>
<comment type="subcellular location">
    <subcellularLocation>
        <location evidence="1">Nucleus</location>
    </subcellularLocation>
</comment>
<dbReference type="AlphaFoldDB" id="A0A8B8CTP5"/>
<accession>A0A8B8CTP5</accession>
<feature type="domain" description="C2H2-type" evidence="4">
    <location>
        <begin position="366"/>
        <end position="388"/>
    </location>
</feature>
<feature type="domain" description="C2H2-type" evidence="4">
    <location>
        <begin position="404"/>
        <end position="427"/>
    </location>
</feature>
<proteinExistence type="predicted"/>
<dbReference type="SUPFAM" id="SSF57667">
    <property type="entry name" value="beta-beta-alpha zinc fingers"/>
    <property type="match status" value="1"/>
</dbReference>
<evidence type="ECO:0000256" key="1">
    <source>
        <dbReference type="ARBA" id="ARBA00004123"/>
    </source>
</evidence>
<dbReference type="KEGG" id="cvn:111122001"/>
<dbReference type="RefSeq" id="XP_022319227.1">
    <property type="nucleotide sequence ID" value="XM_022463519.1"/>
</dbReference>
<evidence type="ECO:0000313" key="5">
    <source>
        <dbReference type="Proteomes" id="UP000694844"/>
    </source>
</evidence>
<dbReference type="Proteomes" id="UP000694844">
    <property type="component" value="Chromosome 2"/>
</dbReference>